<evidence type="ECO:0000313" key="8">
    <source>
        <dbReference type="Proteomes" id="UP000251314"/>
    </source>
</evidence>
<dbReference type="Proteomes" id="UP000697107">
    <property type="component" value="Unassembled WGS sequence"/>
</dbReference>
<dbReference type="EMBL" id="RCML01000330">
    <property type="protein sequence ID" value="KAG2980599.1"/>
    <property type="molecule type" value="Genomic_DNA"/>
</dbReference>
<dbReference type="EMBL" id="RCMI01000312">
    <property type="protein sequence ID" value="KAG2918258.1"/>
    <property type="molecule type" value="Genomic_DNA"/>
</dbReference>
<dbReference type="Proteomes" id="UP000688947">
    <property type="component" value="Unassembled WGS sequence"/>
</dbReference>
<evidence type="ECO:0000313" key="5">
    <source>
        <dbReference type="EMBL" id="KAG3219750.1"/>
    </source>
</evidence>
<reference evidence="7 8" key="1">
    <citation type="submission" date="2018-01" db="EMBL/GenBank/DDBJ databases">
        <title>Draft genome of the strawberry crown rot pathogen Phytophthora cactorum.</title>
        <authorList>
            <person name="Armitage A.D."/>
            <person name="Lysoe E."/>
            <person name="Nellist C.F."/>
            <person name="Harrison R.J."/>
            <person name="Brurberg M.B."/>
        </authorList>
    </citation>
    <scope>NUCLEOTIDE SEQUENCE [LARGE SCALE GENOMIC DNA]</scope>
    <source>
        <strain evidence="7 8">10300</strain>
    </source>
</reference>
<dbReference type="OrthoDB" id="90213at2759"/>
<dbReference type="EMBL" id="MJFZ01000243">
    <property type="protein sequence ID" value="RAW33264.1"/>
    <property type="molecule type" value="Genomic_DNA"/>
</dbReference>
<dbReference type="EMBL" id="RCMV01000297">
    <property type="protein sequence ID" value="KAG3219750.1"/>
    <property type="molecule type" value="Genomic_DNA"/>
</dbReference>
<dbReference type="Proteomes" id="UP000251314">
    <property type="component" value="Unassembled WGS sequence"/>
</dbReference>
<proteinExistence type="predicted"/>
<dbReference type="EMBL" id="JAENGZ010000157">
    <property type="protein sequence ID" value="KAG6967004.1"/>
    <property type="molecule type" value="Genomic_DNA"/>
</dbReference>
<dbReference type="Proteomes" id="UP000736787">
    <property type="component" value="Unassembled WGS sequence"/>
</dbReference>
<dbReference type="Proteomes" id="UP000760860">
    <property type="component" value="Unassembled WGS sequence"/>
</dbReference>
<dbReference type="Proteomes" id="UP000735874">
    <property type="component" value="Unassembled WGS sequence"/>
</dbReference>
<evidence type="ECO:0000313" key="1">
    <source>
        <dbReference type="EMBL" id="KAG2856176.1"/>
    </source>
</evidence>
<reference evidence="5" key="2">
    <citation type="submission" date="2018-05" db="EMBL/GenBank/DDBJ databases">
        <title>Effector identification in a new, highly contiguous assembly of the strawberry crown rot pathogen Phytophthora cactorum.</title>
        <authorList>
            <person name="Armitage A.D."/>
            <person name="Nellist C.F."/>
            <person name="Bates H."/>
            <person name="Vickerstaff R.J."/>
            <person name="Harrison R.J."/>
        </authorList>
    </citation>
    <scope>NUCLEOTIDE SEQUENCE</scope>
    <source>
        <strain evidence="1">15-7</strain>
        <strain evidence="2">4032</strain>
        <strain evidence="3">4040</strain>
        <strain evidence="4">P415</strain>
        <strain evidence="5">P421</strain>
    </source>
</reference>
<evidence type="ECO:0000313" key="7">
    <source>
        <dbReference type="EMBL" id="RAW33264.1"/>
    </source>
</evidence>
<evidence type="ECO:0000313" key="3">
    <source>
        <dbReference type="EMBL" id="KAG2918741.1"/>
    </source>
</evidence>
<reference evidence="6" key="3">
    <citation type="submission" date="2021-01" db="EMBL/GenBank/DDBJ databases">
        <title>Phytophthora aleatoria, a newly-described species from Pinus radiata is distinct from Phytophthora cactorum isolates based on comparative genomics.</title>
        <authorList>
            <person name="Mcdougal R."/>
            <person name="Panda P."/>
            <person name="Williams N."/>
            <person name="Studholme D.J."/>
        </authorList>
    </citation>
    <scope>NUCLEOTIDE SEQUENCE</scope>
    <source>
        <strain evidence="6">NZFS 3830</strain>
    </source>
</reference>
<dbReference type="AlphaFoldDB" id="A0A329S8N8"/>
<evidence type="ECO:0000313" key="4">
    <source>
        <dbReference type="EMBL" id="KAG2980599.1"/>
    </source>
</evidence>
<evidence type="ECO:0000313" key="2">
    <source>
        <dbReference type="EMBL" id="KAG2918258.1"/>
    </source>
</evidence>
<accession>A0A329S8N8</accession>
<dbReference type="Proteomes" id="UP000774804">
    <property type="component" value="Unassembled WGS sequence"/>
</dbReference>
<dbReference type="EMBL" id="RCMG01000344">
    <property type="protein sequence ID" value="KAG2856176.1"/>
    <property type="molecule type" value="Genomic_DNA"/>
</dbReference>
<organism evidence="7 8">
    <name type="scientific">Phytophthora cactorum</name>
    <dbReference type="NCBI Taxonomy" id="29920"/>
    <lineage>
        <taxon>Eukaryota</taxon>
        <taxon>Sar</taxon>
        <taxon>Stramenopiles</taxon>
        <taxon>Oomycota</taxon>
        <taxon>Peronosporomycetes</taxon>
        <taxon>Peronosporales</taxon>
        <taxon>Peronosporaceae</taxon>
        <taxon>Phytophthora</taxon>
    </lineage>
</organism>
<dbReference type="EMBL" id="RCMK01000620">
    <property type="protein sequence ID" value="KAG2918741.1"/>
    <property type="molecule type" value="Genomic_DNA"/>
</dbReference>
<comment type="caution">
    <text evidence="7">The sequence shown here is derived from an EMBL/GenBank/DDBJ whole genome shotgun (WGS) entry which is preliminary data.</text>
</comment>
<protein>
    <submittedName>
        <fullName evidence="7">Uncharacterized protein</fullName>
    </submittedName>
</protein>
<dbReference type="VEuPathDB" id="FungiDB:PC110_g10395"/>
<name>A0A329S8N8_9STRA</name>
<evidence type="ECO:0000313" key="6">
    <source>
        <dbReference type="EMBL" id="KAG6967004.1"/>
    </source>
</evidence>
<keyword evidence="8" id="KW-1185">Reference proteome</keyword>
<gene>
    <name evidence="6" type="ORF">JG687_00004526</name>
    <name evidence="7" type="ORF">PC110_g10395</name>
    <name evidence="1" type="ORF">PC113_g11795</name>
    <name evidence="2" type="ORF">PC115_g10504</name>
    <name evidence="3" type="ORF">PC117_g16972</name>
    <name evidence="4" type="ORF">PC118_g11092</name>
    <name evidence="5" type="ORF">PC129_g9468</name>
</gene>
<sequence>MPTHGEVNSARNLRATLPSAPVQVTPGAFTHALQVPFPVPPHTEAQRLVRGASVPGGAVVTGPAILSTQQLPVGAVPPMATVMSSAGPTLGIDIEWGDWLCPQCHCSLPTSESDPEVQAFLAETTSPALRLYTSQRGVSSGQTPASPPLMY</sequence>